<dbReference type="InterPro" id="IPR032284">
    <property type="entry name" value="RecQ_Zn-bd"/>
</dbReference>
<organism evidence="23 24">
    <name type="scientific">Oncorhynchus mykiss</name>
    <name type="common">Rainbow trout</name>
    <name type="synonym">Salmo gairdneri</name>
    <dbReference type="NCBI Taxonomy" id="8022"/>
    <lineage>
        <taxon>Eukaryota</taxon>
        <taxon>Metazoa</taxon>
        <taxon>Chordata</taxon>
        <taxon>Craniata</taxon>
        <taxon>Vertebrata</taxon>
        <taxon>Euteleostomi</taxon>
        <taxon>Actinopterygii</taxon>
        <taxon>Neopterygii</taxon>
        <taxon>Teleostei</taxon>
        <taxon>Protacanthopterygii</taxon>
        <taxon>Salmoniformes</taxon>
        <taxon>Salmonidae</taxon>
        <taxon>Salmoninae</taxon>
        <taxon>Oncorhynchus</taxon>
    </lineage>
</organism>
<reference evidence="23" key="3">
    <citation type="submission" date="2025-09" db="UniProtKB">
        <authorList>
            <consortium name="Ensembl"/>
        </authorList>
    </citation>
    <scope>IDENTIFICATION</scope>
</reference>
<dbReference type="PROSITE" id="PS51194">
    <property type="entry name" value="HELICASE_CTER"/>
    <property type="match status" value="1"/>
</dbReference>
<dbReference type="GO" id="GO:0005694">
    <property type="term" value="C:chromosome"/>
    <property type="evidence" value="ECO:0007669"/>
    <property type="project" value="TreeGrafter"/>
</dbReference>
<dbReference type="InterPro" id="IPR027417">
    <property type="entry name" value="P-loop_NTPase"/>
</dbReference>
<keyword evidence="16 20" id="KW-0539">Nucleus</keyword>
<dbReference type="Pfam" id="PF00271">
    <property type="entry name" value="Helicase_C"/>
    <property type="match status" value="1"/>
</dbReference>
<feature type="domain" description="Helicase C-terminal" evidence="22">
    <location>
        <begin position="241"/>
        <end position="392"/>
    </location>
</feature>
<dbReference type="GO" id="GO:0043138">
    <property type="term" value="F:3'-5' DNA helicase activity"/>
    <property type="evidence" value="ECO:0007669"/>
    <property type="project" value="UniProtKB-EC"/>
</dbReference>
<keyword evidence="11" id="KW-0862">Zinc</keyword>
<evidence type="ECO:0000256" key="16">
    <source>
        <dbReference type="ARBA" id="ARBA00023242"/>
    </source>
</evidence>
<evidence type="ECO:0000256" key="5">
    <source>
        <dbReference type="ARBA" id="ARBA00005446"/>
    </source>
</evidence>
<dbReference type="Gene3D" id="3.40.50.300">
    <property type="entry name" value="P-loop containing nucleotide triphosphate hydrolases"/>
    <property type="match status" value="2"/>
</dbReference>
<keyword evidence="10 20" id="KW-0347">Helicase</keyword>
<evidence type="ECO:0000256" key="6">
    <source>
        <dbReference type="ARBA" id="ARBA00022553"/>
    </source>
</evidence>
<keyword evidence="15" id="KW-0413">Isomerase</keyword>
<comment type="catalytic activity">
    <reaction evidence="17 20">
        <text>Couples ATP hydrolysis with the unwinding of duplex DNA by translocating in the 3'-5' direction.</text>
        <dbReference type="EC" id="5.6.2.4"/>
    </reaction>
</comment>
<dbReference type="GO" id="GO:0005524">
    <property type="term" value="F:ATP binding"/>
    <property type="evidence" value="ECO:0007669"/>
    <property type="project" value="UniProtKB-KW"/>
</dbReference>
<dbReference type="FunFam" id="3.40.50.300:FF:000596">
    <property type="entry name" value="ATP-dependent DNA helicase"/>
    <property type="match status" value="1"/>
</dbReference>
<dbReference type="CDD" id="cd18794">
    <property type="entry name" value="SF2_C_RecQ"/>
    <property type="match status" value="1"/>
</dbReference>
<dbReference type="FunFam" id="3.40.50.300:FF:000752">
    <property type="entry name" value="ATP-dependent DNA helicase"/>
    <property type="match status" value="1"/>
</dbReference>
<dbReference type="GO" id="GO:0005737">
    <property type="term" value="C:cytoplasm"/>
    <property type="evidence" value="ECO:0007669"/>
    <property type="project" value="TreeGrafter"/>
</dbReference>
<keyword evidence="9 20" id="KW-0378">Hydrolase</keyword>
<evidence type="ECO:0000256" key="10">
    <source>
        <dbReference type="ARBA" id="ARBA00022806"/>
    </source>
</evidence>
<keyword evidence="6" id="KW-0597">Phosphoprotein</keyword>
<keyword evidence="14" id="KW-0238">DNA-binding</keyword>
<gene>
    <name evidence="23" type="primary">LOC110500271</name>
</gene>
<dbReference type="SUPFAM" id="SSF52540">
    <property type="entry name" value="P-loop containing nucleoside triphosphate hydrolases"/>
    <property type="match status" value="1"/>
</dbReference>
<dbReference type="PANTHER" id="PTHR13710:SF105">
    <property type="entry name" value="ATP-DEPENDENT DNA HELICASE Q1"/>
    <property type="match status" value="1"/>
</dbReference>
<dbReference type="Pfam" id="PF16124">
    <property type="entry name" value="RecQ_Zn_bind"/>
    <property type="match status" value="1"/>
</dbReference>
<comment type="subcellular location">
    <subcellularLocation>
        <location evidence="4 20">Nucleus</location>
    </subcellularLocation>
</comment>
<dbReference type="GO" id="GO:0005634">
    <property type="term" value="C:nucleus"/>
    <property type="evidence" value="ECO:0007669"/>
    <property type="project" value="UniProtKB-SubCell"/>
</dbReference>
<proteinExistence type="inferred from homology"/>
<evidence type="ECO:0000256" key="13">
    <source>
        <dbReference type="ARBA" id="ARBA00022990"/>
    </source>
</evidence>
<evidence type="ECO:0000256" key="17">
    <source>
        <dbReference type="ARBA" id="ARBA00034617"/>
    </source>
</evidence>
<comment type="catalytic activity">
    <reaction evidence="19">
        <text>dATP + H2O = dADP + phosphate + H(+)</text>
        <dbReference type="Rhea" id="RHEA:51908"/>
        <dbReference type="ChEBI" id="CHEBI:15377"/>
        <dbReference type="ChEBI" id="CHEBI:15378"/>
        <dbReference type="ChEBI" id="CHEBI:43474"/>
        <dbReference type="ChEBI" id="CHEBI:57667"/>
        <dbReference type="ChEBI" id="CHEBI:61404"/>
    </reaction>
    <physiologicalReaction direction="left-to-right" evidence="19">
        <dbReference type="Rhea" id="RHEA:51909"/>
    </physiologicalReaction>
</comment>
<dbReference type="EC" id="5.6.2.4" evidence="20"/>
<name>A0A8C7Q940_ONCMY</name>
<protein>
    <recommendedName>
        <fullName evidence="20">ATP-dependent DNA helicase</fullName>
        <ecNumber evidence="20">5.6.2.4</ecNumber>
    </recommendedName>
</protein>
<dbReference type="PROSITE" id="PS51192">
    <property type="entry name" value="HELICASE_ATP_BIND_1"/>
    <property type="match status" value="1"/>
</dbReference>
<evidence type="ECO:0000259" key="22">
    <source>
        <dbReference type="PROSITE" id="PS51194"/>
    </source>
</evidence>
<evidence type="ECO:0000256" key="18">
    <source>
        <dbReference type="ARBA" id="ARBA00048778"/>
    </source>
</evidence>
<evidence type="ECO:0000256" key="9">
    <source>
        <dbReference type="ARBA" id="ARBA00022801"/>
    </source>
</evidence>
<dbReference type="InterPro" id="IPR018982">
    <property type="entry name" value="RQC_domain"/>
</dbReference>
<keyword evidence="7" id="KW-0479">Metal-binding</keyword>
<comment type="similarity">
    <text evidence="5 20">Belongs to the helicase family. RecQ subfamily.</text>
</comment>
<dbReference type="InterPro" id="IPR001650">
    <property type="entry name" value="Helicase_C-like"/>
</dbReference>
<evidence type="ECO:0000256" key="3">
    <source>
        <dbReference type="ARBA" id="ARBA00001947"/>
    </source>
</evidence>
<dbReference type="GeneTree" id="ENSGT00940000157013"/>
<dbReference type="InterPro" id="IPR011545">
    <property type="entry name" value="DEAD/DEAH_box_helicase_dom"/>
</dbReference>
<dbReference type="FunFam" id="1.10.10.10:FF:000306">
    <property type="entry name" value="ATP-dependent DNA helicase"/>
    <property type="match status" value="1"/>
</dbReference>
<dbReference type="Gene3D" id="1.10.10.10">
    <property type="entry name" value="Winged helix-like DNA-binding domain superfamily/Winged helix DNA-binding domain"/>
    <property type="match status" value="1"/>
</dbReference>
<evidence type="ECO:0000313" key="23">
    <source>
        <dbReference type="Ensembl" id="ENSOMYP00000033394.1"/>
    </source>
</evidence>
<comment type="cofactor">
    <cofactor evidence="3">
        <name>Zn(2+)</name>
        <dbReference type="ChEBI" id="CHEBI:29105"/>
    </cofactor>
</comment>
<dbReference type="Pfam" id="PF00270">
    <property type="entry name" value="DEAD"/>
    <property type="match status" value="1"/>
</dbReference>
<sequence>MTKQELLRYENDDFSWSTELQQNLKDAFQLSKFRPLQLKAINLSMSGKDLFLVMPTGRGKSLCYQLPAVCSEGFTLVVTPLVSLMEDQLMYLKSIDVEAVSLNASSSKEHAKMVLAGMTDTKSLFKLLYVTPEKIAKSKLLMSRLEKAYNAGRLSRIAVDEVHCCSQWGHDFRPDYKLLGILKRQFPKVPLLGLTATATSSVLKDCQKILCVPEPVTLTASFNRTNLYYEVLLKDSNSVDSISNISALIKERYKDQSGIVYVFSQKDAETVSADLQKKGINAYPYHANMNPEDKSRVHRKWANNKIQVVVATVAFGMGIDKPDVRFVIHHTISKSIENYYQESGRAGRDDKPADCIVYFGFNDIFRISTMVVMENVGQQKLLTMVDYCQNVDRCRRSVIAVHFDEVWDNEGCNKMCDVCRRGNGRNYITVDITQHAKDVVQIVELAGSLDEKLTPLKVTESWMGKGPAKRRKMIQTTTLSRLEVEAIITSLLLQGYLSEDFSFTPYTTYFYLKLGRKAPLLKNQSHSITMKRRRRTGLEANTVSTTQQTSVQTKARKPLLSEIHHPGMSYLFCVSHFICLFLHLHF</sequence>
<accession>A0A8C7Q940</accession>
<dbReference type="GO" id="GO:0016787">
    <property type="term" value="F:hydrolase activity"/>
    <property type="evidence" value="ECO:0007669"/>
    <property type="project" value="UniProtKB-KW"/>
</dbReference>
<dbReference type="GO" id="GO:0006260">
    <property type="term" value="P:DNA replication"/>
    <property type="evidence" value="ECO:0007669"/>
    <property type="project" value="InterPro"/>
</dbReference>
<feature type="domain" description="Helicase ATP-binding" evidence="21">
    <location>
        <begin position="41"/>
        <end position="216"/>
    </location>
</feature>
<dbReference type="InterPro" id="IPR004589">
    <property type="entry name" value="DNA_helicase_ATP-dep_RecQ"/>
</dbReference>
<dbReference type="AlphaFoldDB" id="A0A8C7Q940"/>
<dbReference type="GO" id="GO:0009378">
    <property type="term" value="F:four-way junction helicase activity"/>
    <property type="evidence" value="ECO:0007669"/>
    <property type="project" value="TreeGrafter"/>
</dbReference>
<dbReference type="NCBIfam" id="TIGR00614">
    <property type="entry name" value="recQ_fam"/>
    <property type="match status" value="1"/>
</dbReference>
<comment type="cofactor">
    <cofactor evidence="2">
        <name>Mg(2+)</name>
        <dbReference type="ChEBI" id="CHEBI:18420"/>
    </cofactor>
</comment>
<evidence type="ECO:0000256" key="14">
    <source>
        <dbReference type="ARBA" id="ARBA00023125"/>
    </source>
</evidence>
<dbReference type="InterPro" id="IPR014001">
    <property type="entry name" value="Helicase_ATP-bd"/>
</dbReference>
<evidence type="ECO:0000256" key="2">
    <source>
        <dbReference type="ARBA" id="ARBA00001946"/>
    </source>
</evidence>
<keyword evidence="12 20" id="KW-0067">ATP-binding</keyword>
<evidence type="ECO:0000256" key="1">
    <source>
        <dbReference type="ARBA" id="ARBA00001936"/>
    </source>
</evidence>
<evidence type="ECO:0000313" key="24">
    <source>
        <dbReference type="Proteomes" id="UP000694395"/>
    </source>
</evidence>
<dbReference type="GO" id="GO:0046872">
    <property type="term" value="F:metal ion binding"/>
    <property type="evidence" value="ECO:0007669"/>
    <property type="project" value="UniProtKB-KW"/>
</dbReference>
<evidence type="ECO:0000256" key="4">
    <source>
        <dbReference type="ARBA" id="ARBA00004123"/>
    </source>
</evidence>
<dbReference type="SMART" id="SM00956">
    <property type="entry name" value="RQC"/>
    <property type="match status" value="1"/>
</dbReference>
<dbReference type="PANTHER" id="PTHR13710">
    <property type="entry name" value="DNA HELICASE RECQ FAMILY MEMBER"/>
    <property type="match status" value="1"/>
</dbReference>
<keyword evidence="13" id="KW-0007">Acetylation</keyword>
<keyword evidence="8 20" id="KW-0547">Nucleotide-binding</keyword>
<evidence type="ECO:0000256" key="20">
    <source>
        <dbReference type="RuleBase" id="RU364117"/>
    </source>
</evidence>
<dbReference type="SMART" id="SM00487">
    <property type="entry name" value="DEXDc"/>
    <property type="match status" value="1"/>
</dbReference>
<dbReference type="Ensembl" id="ENSOMYT00000036422.2">
    <property type="protein sequence ID" value="ENSOMYP00000033394.1"/>
    <property type="gene ID" value="ENSOMYG00000014649.2"/>
</dbReference>
<evidence type="ECO:0000256" key="15">
    <source>
        <dbReference type="ARBA" id="ARBA00023235"/>
    </source>
</evidence>
<evidence type="ECO:0000259" key="21">
    <source>
        <dbReference type="PROSITE" id="PS51192"/>
    </source>
</evidence>
<evidence type="ECO:0000256" key="11">
    <source>
        <dbReference type="ARBA" id="ARBA00022833"/>
    </source>
</evidence>
<evidence type="ECO:0000256" key="7">
    <source>
        <dbReference type="ARBA" id="ARBA00022723"/>
    </source>
</evidence>
<reference evidence="23" key="2">
    <citation type="submission" date="2025-08" db="UniProtKB">
        <authorList>
            <consortium name="Ensembl"/>
        </authorList>
    </citation>
    <scope>IDENTIFICATION</scope>
</reference>
<keyword evidence="24" id="KW-1185">Reference proteome</keyword>
<dbReference type="GO" id="GO:0000724">
    <property type="term" value="P:double-strand break repair via homologous recombination"/>
    <property type="evidence" value="ECO:0007669"/>
    <property type="project" value="TreeGrafter"/>
</dbReference>
<dbReference type="GO" id="GO:0003677">
    <property type="term" value="F:DNA binding"/>
    <property type="evidence" value="ECO:0007669"/>
    <property type="project" value="UniProtKB-KW"/>
</dbReference>
<reference evidence="23" key="1">
    <citation type="submission" date="2020-07" db="EMBL/GenBank/DDBJ databases">
        <title>A long reads based de novo assembly of the rainbow trout Arlee double haploid line genome.</title>
        <authorList>
            <person name="Gao G."/>
            <person name="Palti Y."/>
        </authorList>
    </citation>
    <scope>NUCLEOTIDE SEQUENCE [LARGE SCALE GENOMIC DNA]</scope>
</reference>
<evidence type="ECO:0000256" key="8">
    <source>
        <dbReference type="ARBA" id="ARBA00022741"/>
    </source>
</evidence>
<dbReference type="InterPro" id="IPR036388">
    <property type="entry name" value="WH-like_DNA-bd_sf"/>
</dbReference>
<comment type="cofactor">
    <cofactor evidence="1">
        <name>Mn(2+)</name>
        <dbReference type="ChEBI" id="CHEBI:29035"/>
    </cofactor>
</comment>
<dbReference type="Proteomes" id="UP000694395">
    <property type="component" value="Chromosome 21"/>
</dbReference>
<dbReference type="SMART" id="SM00490">
    <property type="entry name" value="HELICc"/>
    <property type="match status" value="1"/>
</dbReference>
<comment type="catalytic activity">
    <reaction evidence="18">
        <text>ATP + H2O = ADP + phosphate + H(+)</text>
        <dbReference type="Rhea" id="RHEA:13065"/>
        <dbReference type="ChEBI" id="CHEBI:15377"/>
        <dbReference type="ChEBI" id="CHEBI:15378"/>
        <dbReference type="ChEBI" id="CHEBI:30616"/>
        <dbReference type="ChEBI" id="CHEBI:43474"/>
        <dbReference type="ChEBI" id="CHEBI:456216"/>
    </reaction>
    <physiologicalReaction direction="left-to-right" evidence="18">
        <dbReference type="Rhea" id="RHEA:13066"/>
    </physiologicalReaction>
</comment>
<evidence type="ECO:0000256" key="12">
    <source>
        <dbReference type="ARBA" id="ARBA00022840"/>
    </source>
</evidence>
<dbReference type="CDD" id="cd18015">
    <property type="entry name" value="DEXHc_RecQ1"/>
    <property type="match status" value="1"/>
</dbReference>
<evidence type="ECO:0000256" key="19">
    <source>
        <dbReference type="ARBA" id="ARBA00051437"/>
    </source>
</evidence>